<dbReference type="AlphaFoldDB" id="B8MAC1"/>
<evidence type="ECO:0000313" key="2">
    <source>
        <dbReference type="Proteomes" id="UP000001745"/>
    </source>
</evidence>
<dbReference type="SUPFAM" id="SSF144232">
    <property type="entry name" value="HIT/MYND zinc finger-like"/>
    <property type="match status" value="1"/>
</dbReference>
<dbReference type="VEuPathDB" id="FungiDB:TSTA_123540"/>
<dbReference type="OrthoDB" id="4851849at2759"/>
<proteinExistence type="predicted"/>
<dbReference type="Proteomes" id="UP000001745">
    <property type="component" value="Unassembled WGS sequence"/>
</dbReference>
<dbReference type="HOGENOM" id="CLU_1321677_0_0_1"/>
<reference evidence="2" key="1">
    <citation type="journal article" date="2015" name="Genome Announc.">
        <title>Genome sequence of the AIDS-associated pathogen Penicillium marneffei (ATCC18224) and its near taxonomic relative Talaromyces stipitatus (ATCC10500).</title>
        <authorList>
            <person name="Nierman W.C."/>
            <person name="Fedorova-Abrams N.D."/>
            <person name="Andrianopoulos A."/>
        </authorList>
    </citation>
    <scope>NUCLEOTIDE SEQUENCE [LARGE SCALE GENOMIC DNA]</scope>
    <source>
        <strain evidence="2">ATCC 10500 / CBS 375.48 / QM 6759 / NRRL 1006</strain>
    </source>
</reference>
<name>B8MAC1_TALSN</name>
<organism evidence="1 2">
    <name type="scientific">Talaromyces stipitatus (strain ATCC 10500 / CBS 375.48 / QM 6759 / NRRL 1006)</name>
    <name type="common">Penicillium stipitatum</name>
    <dbReference type="NCBI Taxonomy" id="441959"/>
    <lineage>
        <taxon>Eukaryota</taxon>
        <taxon>Fungi</taxon>
        <taxon>Dikarya</taxon>
        <taxon>Ascomycota</taxon>
        <taxon>Pezizomycotina</taxon>
        <taxon>Eurotiomycetes</taxon>
        <taxon>Eurotiomycetidae</taxon>
        <taxon>Eurotiales</taxon>
        <taxon>Trichocomaceae</taxon>
        <taxon>Talaromyces</taxon>
        <taxon>Talaromyces sect. Talaromyces</taxon>
    </lineage>
</organism>
<dbReference type="eggNOG" id="ENOG502T5MU">
    <property type="taxonomic scope" value="Eukaryota"/>
</dbReference>
<sequence>MLDGDSGPNREPSQTDPLSLKDTLQLLGATLNNATVKDALGSKWSIGRTQAKFAALHKEKPRIHAEIRIVLNLFESNELRDIFPYSGCSKKSCTMCWHFVQITSRHGEVEIELERERVTATFSRLSMEEDRLKVANDRLPNRKDEPYHDECYSCGALTLRKYSVCNRDFYCSKACEEKRNSYHLFFCAKIPLTPADYLFRDVLRDRML</sequence>
<keyword evidence="2" id="KW-1185">Reference proteome</keyword>
<accession>B8MAC1</accession>
<protein>
    <recommendedName>
        <fullName evidence="3">MYND-type zinc finger protein samB</fullName>
    </recommendedName>
</protein>
<dbReference type="InterPro" id="IPR027796">
    <property type="entry name" value="OTT_1508_deam-like"/>
</dbReference>
<dbReference type="GeneID" id="8108265"/>
<dbReference type="RefSeq" id="XP_002482615.1">
    <property type="nucleotide sequence ID" value="XM_002482570.1"/>
</dbReference>
<dbReference type="STRING" id="441959.B8MAC1"/>
<evidence type="ECO:0008006" key="3">
    <source>
        <dbReference type="Google" id="ProtNLM"/>
    </source>
</evidence>
<dbReference type="InParanoid" id="B8MAC1"/>
<gene>
    <name evidence="1" type="ORF">TSTA_123540</name>
</gene>
<dbReference type="Pfam" id="PF14441">
    <property type="entry name" value="OTT_1508_deam"/>
    <property type="match status" value="1"/>
</dbReference>
<dbReference type="Gene3D" id="6.10.140.2220">
    <property type="match status" value="1"/>
</dbReference>
<dbReference type="EMBL" id="EQ962655">
    <property type="protein sequence ID" value="EED18623.1"/>
    <property type="molecule type" value="Genomic_DNA"/>
</dbReference>
<evidence type="ECO:0000313" key="1">
    <source>
        <dbReference type="EMBL" id="EED18623.1"/>
    </source>
</evidence>